<comment type="subcellular location">
    <subcellularLocation>
        <location evidence="1">Membrane</location>
    </subcellularLocation>
</comment>
<dbReference type="Proteomes" id="UP001589774">
    <property type="component" value="Unassembled WGS sequence"/>
</dbReference>
<feature type="domain" description="Bacterial surface antigen (D15)" evidence="3">
    <location>
        <begin position="391"/>
        <end position="612"/>
    </location>
</feature>
<evidence type="ECO:0000313" key="5">
    <source>
        <dbReference type="Proteomes" id="UP001589774"/>
    </source>
</evidence>
<name>A0ABV6HJZ8_9SPHI</name>
<proteinExistence type="predicted"/>
<accession>A0ABV6HJZ8</accession>
<evidence type="ECO:0000256" key="2">
    <source>
        <dbReference type="ARBA" id="ARBA00023136"/>
    </source>
</evidence>
<protein>
    <submittedName>
        <fullName evidence="4">BamA/TamA family outer membrane protein</fullName>
    </submittedName>
</protein>
<dbReference type="InterPro" id="IPR000184">
    <property type="entry name" value="Bac_surfAg_D15"/>
</dbReference>
<dbReference type="EMBL" id="JBHLWO010000002">
    <property type="protein sequence ID" value="MFC0319223.1"/>
    <property type="molecule type" value="Genomic_DNA"/>
</dbReference>
<dbReference type="SUPFAM" id="SSF69322">
    <property type="entry name" value="Tricorn protease domain 2"/>
    <property type="match status" value="1"/>
</dbReference>
<organism evidence="4 5">
    <name type="scientific">Olivibacter oleidegradans</name>
    <dbReference type="NCBI Taxonomy" id="760123"/>
    <lineage>
        <taxon>Bacteria</taxon>
        <taxon>Pseudomonadati</taxon>
        <taxon>Bacteroidota</taxon>
        <taxon>Sphingobacteriia</taxon>
        <taxon>Sphingobacteriales</taxon>
        <taxon>Sphingobacteriaceae</taxon>
        <taxon>Olivibacter</taxon>
    </lineage>
</organism>
<evidence type="ECO:0000259" key="3">
    <source>
        <dbReference type="Pfam" id="PF01103"/>
    </source>
</evidence>
<keyword evidence="2" id="KW-0472">Membrane</keyword>
<comment type="caution">
    <text evidence="4">The sequence shown here is derived from an EMBL/GenBank/DDBJ whole genome shotgun (WGS) entry which is preliminary data.</text>
</comment>
<keyword evidence="5" id="KW-1185">Reference proteome</keyword>
<reference evidence="4 5" key="1">
    <citation type="submission" date="2024-09" db="EMBL/GenBank/DDBJ databases">
        <authorList>
            <person name="Sun Q."/>
            <person name="Mori K."/>
        </authorList>
    </citation>
    <scope>NUCLEOTIDE SEQUENCE [LARGE SCALE GENOMIC DNA]</scope>
    <source>
        <strain evidence="4 5">CCM 7765</strain>
    </source>
</reference>
<dbReference type="Pfam" id="PF01103">
    <property type="entry name" value="Omp85"/>
    <property type="match status" value="1"/>
</dbReference>
<dbReference type="RefSeq" id="WP_130857755.1">
    <property type="nucleotide sequence ID" value="NZ_JBHLWO010000002.1"/>
</dbReference>
<dbReference type="Gene3D" id="2.130.10.10">
    <property type="entry name" value="YVTN repeat-like/Quinoprotein amine dehydrogenase"/>
    <property type="match status" value="2"/>
</dbReference>
<gene>
    <name evidence="4" type="ORF">ACFFI0_12940</name>
</gene>
<dbReference type="Gene3D" id="2.40.160.50">
    <property type="entry name" value="membrane protein fhac: a member of the omp85/tpsb transporter family"/>
    <property type="match status" value="1"/>
</dbReference>
<evidence type="ECO:0000313" key="4">
    <source>
        <dbReference type="EMBL" id="MFC0319223.1"/>
    </source>
</evidence>
<sequence length="668" mass="76133">MIFSLSLKKEVIKQIACFLLALISVFTVHGQKAITLQERVNPTLSLSVSELPDRILFQDMRTKAIVNELLVPGRGVGGLLTFSPDGQFLVASGNDGQTTIYALSRDIIRQLARLPFKTKLAAFSPVKKECVFVHSVKTFNARMTKYDTNTWKAIATRNIASDINAVGISYDGKLIGFTNNRLIQLLDYESLTKVNVNWEKEKQRLLIFHPNKQEIASVTAENNIQIRDFQDTLIREIKTGSSKITWLGYDRVGENIVSVDVDGRLSIWNPVQKNKEQELSNIFTPPGFTKDNNILIKKEQGWTTVPIDIEASQEIHDRLSSSKNHEGKRLKFLPQPIIGFKREAGFIVGAGATMIWYPKTGHASRFSQPTIFAPIVSYGFNGKQLAVGAYMEAYYKEKWYFTNNFLFTNNAKNYFFGIGRESNDRHKTAYVSDNFVLEGSVSRILSDQFFVGINYKLRKDNELDFEEKPTSNFHGGQGGWLFGIGPTLRMDKRNDVLFPTKGSRLEINYYWFNQEIISDYQYQELKFDYRKFIPVDWLVQGDVLAFQGMFNATWGGEAPFYQLPYITADRAFRGVWRNLYIAEQVFSVQAEYRSYFSSADRRFGYAIFAGLGDGAKNFFKDYKASIKAFYGVGFRQQLIPRYRLYTRVDFGLTSKGDFGAFAGTGVAF</sequence>
<dbReference type="InterPro" id="IPR015943">
    <property type="entry name" value="WD40/YVTN_repeat-like_dom_sf"/>
</dbReference>
<evidence type="ECO:0000256" key="1">
    <source>
        <dbReference type="ARBA" id="ARBA00004370"/>
    </source>
</evidence>